<dbReference type="eggNOG" id="COG3878">
    <property type="taxonomic scope" value="Bacteria"/>
</dbReference>
<evidence type="ECO:0000313" key="2">
    <source>
        <dbReference type="EMBL" id="ADB52344.1"/>
    </source>
</evidence>
<feature type="region of interest" description="Disordered" evidence="1">
    <location>
        <begin position="25"/>
        <end position="70"/>
    </location>
</feature>
<dbReference type="SUPFAM" id="SSF103032">
    <property type="entry name" value="Hypothetical protein YwqG"/>
    <property type="match status" value="1"/>
</dbReference>
<dbReference type="KEGG" id="cwo:Cwoe_3927"/>
<dbReference type="Proteomes" id="UP000008229">
    <property type="component" value="Chromosome"/>
</dbReference>
<gene>
    <name evidence="2" type="ordered locus">Cwoe_3927</name>
</gene>
<dbReference type="EMBL" id="CP001854">
    <property type="protein sequence ID" value="ADB52344.1"/>
    <property type="molecule type" value="Genomic_DNA"/>
</dbReference>
<dbReference type="Pfam" id="PF09234">
    <property type="entry name" value="DUF1963"/>
    <property type="match status" value="1"/>
</dbReference>
<reference evidence="3" key="2">
    <citation type="submission" date="2010-01" db="EMBL/GenBank/DDBJ databases">
        <title>The complete genome of Conexibacter woesei DSM 14684.</title>
        <authorList>
            <consortium name="US DOE Joint Genome Institute (JGI-PGF)"/>
            <person name="Lucas S."/>
            <person name="Copeland A."/>
            <person name="Lapidus A."/>
            <person name="Glavina del Rio T."/>
            <person name="Dalin E."/>
            <person name="Tice H."/>
            <person name="Bruce D."/>
            <person name="Goodwin L."/>
            <person name="Pitluck S."/>
            <person name="Kyrpides N."/>
            <person name="Mavromatis K."/>
            <person name="Ivanova N."/>
            <person name="Mikhailova N."/>
            <person name="Chertkov O."/>
            <person name="Brettin T."/>
            <person name="Detter J.C."/>
            <person name="Han C."/>
            <person name="Larimer F."/>
            <person name="Land M."/>
            <person name="Hauser L."/>
            <person name="Markowitz V."/>
            <person name="Cheng J.-F."/>
            <person name="Hugenholtz P."/>
            <person name="Woyke T."/>
            <person name="Wu D."/>
            <person name="Pukall R."/>
            <person name="Steenblock K."/>
            <person name="Schneider S."/>
            <person name="Klenk H.-P."/>
            <person name="Eisen J.A."/>
        </authorList>
    </citation>
    <scope>NUCLEOTIDE SEQUENCE [LARGE SCALE GENOMIC DNA]</scope>
    <source>
        <strain evidence="3">DSM 14684 / CIP 108061 / JCM 11494 / NBRC 100937 / ID131577</strain>
    </source>
</reference>
<dbReference type="HOGENOM" id="CLU_766649_0_0_11"/>
<evidence type="ECO:0000313" key="3">
    <source>
        <dbReference type="Proteomes" id="UP000008229"/>
    </source>
</evidence>
<accession>D3F3H9</accession>
<protein>
    <recommendedName>
        <fullName evidence="4">DUF1963 domain-containing protein</fullName>
    </recommendedName>
</protein>
<dbReference type="InterPro" id="IPR035948">
    <property type="entry name" value="YwqG-like_sf"/>
</dbReference>
<name>D3F3H9_CONWI</name>
<organism evidence="2 3">
    <name type="scientific">Conexibacter woesei (strain DSM 14684 / CCUG 47730 / CIP 108061 / JCM 11494 / NBRC 100937 / ID131577)</name>
    <dbReference type="NCBI Taxonomy" id="469383"/>
    <lineage>
        <taxon>Bacteria</taxon>
        <taxon>Bacillati</taxon>
        <taxon>Actinomycetota</taxon>
        <taxon>Thermoleophilia</taxon>
        <taxon>Solirubrobacterales</taxon>
        <taxon>Conexibacteraceae</taxon>
        <taxon>Conexibacter</taxon>
    </lineage>
</organism>
<reference evidence="2 3" key="1">
    <citation type="journal article" date="2010" name="Stand. Genomic Sci.">
        <title>Complete genome sequence of Conexibacter woesei type strain (ID131577).</title>
        <authorList>
            <person name="Pukall R."/>
            <person name="Lapidus A."/>
            <person name="Glavina Del Rio T."/>
            <person name="Copeland A."/>
            <person name="Tice H."/>
            <person name="Cheng J.-F."/>
            <person name="Lucas S."/>
            <person name="Chen F."/>
            <person name="Nolan M."/>
            <person name="Bruce D."/>
            <person name="Goodwin L."/>
            <person name="Pitluck S."/>
            <person name="Mavromatis K."/>
            <person name="Ivanova N."/>
            <person name="Ovchinnikova G."/>
            <person name="Pati A."/>
            <person name="Chen A."/>
            <person name="Palaniappan K."/>
            <person name="Land M."/>
            <person name="Hauser L."/>
            <person name="Chang Y.-J."/>
            <person name="Jeffries C.D."/>
            <person name="Chain P."/>
            <person name="Meincke L."/>
            <person name="Sims D."/>
            <person name="Brettin T."/>
            <person name="Detter J.C."/>
            <person name="Rohde M."/>
            <person name="Goeker M."/>
            <person name="Bristow J."/>
            <person name="Eisen J.A."/>
            <person name="Markowitz V."/>
            <person name="Kyrpides N.C."/>
            <person name="Klenk H.-P."/>
            <person name="Hugenholtz P."/>
        </authorList>
    </citation>
    <scope>NUCLEOTIDE SEQUENCE [LARGE SCALE GENOMIC DNA]</scope>
    <source>
        <strain evidence="3">DSM 14684 / CIP 108061 / JCM 11494 / NBRC 100937 / ID131577</strain>
    </source>
</reference>
<dbReference type="Gene3D" id="2.30.320.10">
    <property type="entry name" value="YwqG-like"/>
    <property type="match status" value="1"/>
</dbReference>
<evidence type="ECO:0000256" key="1">
    <source>
        <dbReference type="SAM" id="MobiDB-lite"/>
    </source>
</evidence>
<keyword evidence="3" id="KW-1185">Reference proteome</keyword>
<evidence type="ECO:0008006" key="4">
    <source>
        <dbReference type="Google" id="ProtNLM"/>
    </source>
</evidence>
<sequence>MLGKGLSHGARQVDAVVIPFERAAKAARDAMPDDPAPDPVPDLADVPEADAEQAARDDVMRRPQPGRSVATPVASEDLMRLAADAGLIRHVEAVCALSRRAVRLVPADPAEVAGRSRLGGAPDLPMSAVWPNWDAAPLTFVGQIDLAEAAAAGIDEALPPDGLLLIFSALEQTPSGSSPMDRESSRVLYVEEERIPPVTPDPIGAGRPEAARAVEITSELTIPRVWTAPVQALGLDDAEQGAWEQVRRELAELQGVTLWDDGAELHASHRLLGYPEETRGDMQLACELAARGIDVGYGAPSAHPDARGLDGVAQRWRLLLQLTIDDDAGWRFGRGRERLWLWGPEDELADGVMAHVRGIAR</sequence>
<proteinExistence type="predicted"/>
<dbReference type="InterPro" id="IPR015315">
    <property type="entry name" value="DUF1963"/>
</dbReference>
<dbReference type="STRING" id="469383.Cwoe_3927"/>
<dbReference type="AlphaFoldDB" id="D3F3H9"/>